<dbReference type="InterPro" id="IPR013342">
    <property type="entry name" value="Mandelate_racemase_C"/>
</dbReference>
<keyword evidence="3" id="KW-0460">Magnesium</keyword>
<evidence type="ECO:0000256" key="3">
    <source>
        <dbReference type="ARBA" id="ARBA00022842"/>
    </source>
</evidence>
<dbReference type="Proteomes" id="UP001351900">
    <property type="component" value="Unassembled WGS sequence"/>
</dbReference>
<dbReference type="InterPro" id="IPR018110">
    <property type="entry name" value="Mandel_Rmase/mucon_lact_enz_CS"/>
</dbReference>
<reference evidence="6 7" key="1">
    <citation type="submission" date="2024-01" db="EMBL/GenBank/DDBJ databases">
        <title>the genome sequence of strain Microbacterium schleiferi NBRC 15075.</title>
        <authorList>
            <person name="Ding Y."/>
            <person name="Zhang G."/>
        </authorList>
    </citation>
    <scope>NUCLEOTIDE SEQUENCE [LARGE SCALE GENOMIC DNA]</scope>
    <source>
        <strain evidence="6 7">NBRC 15075</strain>
    </source>
</reference>
<dbReference type="InterPro" id="IPR036849">
    <property type="entry name" value="Enolase-like_C_sf"/>
</dbReference>
<comment type="cofactor">
    <cofactor evidence="1">
        <name>Mg(2+)</name>
        <dbReference type="ChEBI" id="CHEBI:18420"/>
    </cofactor>
</comment>
<dbReference type="SUPFAM" id="SSF54826">
    <property type="entry name" value="Enolase N-terminal domain-like"/>
    <property type="match status" value="1"/>
</dbReference>
<keyword evidence="2" id="KW-0479">Metal-binding</keyword>
<comment type="caution">
    <text evidence="6">The sequence shown here is derived from an EMBL/GenBank/DDBJ whole genome shotgun (WGS) entry which is preliminary data.</text>
</comment>
<dbReference type="PROSITE" id="PS00909">
    <property type="entry name" value="MR_MLE_2"/>
    <property type="match status" value="1"/>
</dbReference>
<proteinExistence type="predicted"/>
<sequence>MPLTLTWGPAVRELTYIAVEVEDSEGNTGRGFTWTPTIGAVAVQALLNHDISTWAMGRPTDPEPLWPELWAHLHEAGGAGVTTIAMAGLDLALWDLRGVRHQRALSDLLGRRRDSIRVYASGVNLHYPLSELRAQALRWVEAGFSAVKIKVGSPDLADDIERVGAVREIIGPDRLLMVDANQRWDLASAERAIGALSGFGLAWIEEPLRAEDLAGFRELRQRIDVPIALGENVHTCYRFEEFLNAHVPAVIQPNVVRVGGITPFLDIVRRADEAGVPVFPHLLPELSGQLALTLANETMIEAVEGASMGELGVIDGPSPMEISGATASERDHSGLGLVFTSSSPDLSEMQRMPHHAR</sequence>
<evidence type="ECO:0000259" key="5">
    <source>
        <dbReference type="SMART" id="SM00922"/>
    </source>
</evidence>
<dbReference type="InterPro" id="IPR029065">
    <property type="entry name" value="Enolase_C-like"/>
</dbReference>
<dbReference type="SUPFAM" id="SSF51604">
    <property type="entry name" value="Enolase C-terminal domain-like"/>
    <property type="match status" value="1"/>
</dbReference>
<gene>
    <name evidence="6" type="ORF">V2V91_05075</name>
</gene>
<dbReference type="SFLD" id="SFLDS00001">
    <property type="entry name" value="Enolase"/>
    <property type="match status" value="1"/>
</dbReference>
<accession>A0ABU7V4A0</accession>
<dbReference type="InterPro" id="IPR013341">
    <property type="entry name" value="Mandelate_racemase_N_dom"/>
</dbReference>
<feature type="region of interest" description="Disordered" evidence="4">
    <location>
        <begin position="334"/>
        <end position="357"/>
    </location>
</feature>
<dbReference type="Pfam" id="PF02746">
    <property type="entry name" value="MR_MLE_N"/>
    <property type="match status" value="1"/>
</dbReference>
<dbReference type="CDD" id="cd03316">
    <property type="entry name" value="MR_like"/>
    <property type="match status" value="1"/>
</dbReference>
<dbReference type="InterPro" id="IPR046945">
    <property type="entry name" value="RHMD-like"/>
</dbReference>
<evidence type="ECO:0000256" key="2">
    <source>
        <dbReference type="ARBA" id="ARBA00022723"/>
    </source>
</evidence>
<organism evidence="6 7">
    <name type="scientific">Microbacterium schleiferi</name>
    <dbReference type="NCBI Taxonomy" id="69362"/>
    <lineage>
        <taxon>Bacteria</taxon>
        <taxon>Bacillati</taxon>
        <taxon>Actinomycetota</taxon>
        <taxon>Actinomycetes</taxon>
        <taxon>Micrococcales</taxon>
        <taxon>Microbacteriaceae</taxon>
        <taxon>Microbacterium</taxon>
    </lineage>
</organism>
<dbReference type="EMBL" id="JAZHOV010000002">
    <property type="protein sequence ID" value="MEF2254509.1"/>
    <property type="molecule type" value="Genomic_DNA"/>
</dbReference>
<evidence type="ECO:0000313" key="6">
    <source>
        <dbReference type="EMBL" id="MEF2254509.1"/>
    </source>
</evidence>
<dbReference type="Gene3D" id="3.20.20.120">
    <property type="entry name" value="Enolase-like C-terminal domain"/>
    <property type="match status" value="1"/>
</dbReference>
<dbReference type="InterPro" id="IPR029017">
    <property type="entry name" value="Enolase-like_N"/>
</dbReference>
<dbReference type="Gene3D" id="3.30.390.10">
    <property type="entry name" value="Enolase-like, N-terminal domain"/>
    <property type="match status" value="1"/>
</dbReference>
<dbReference type="PANTHER" id="PTHR13794">
    <property type="entry name" value="ENOLASE SUPERFAMILY, MANDELATE RACEMASE"/>
    <property type="match status" value="1"/>
</dbReference>
<evidence type="ECO:0000256" key="1">
    <source>
        <dbReference type="ARBA" id="ARBA00001946"/>
    </source>
</evidence>
<evidence type="ECO:0000313" key="7">
    <source>
        <dbReference type="Proteomes" id="UP001351900"/>
    </source>
</evidence>
<feature type="domain" description="Mandelate racemase/muconate lactonizing enzyme C-terminal" evidence="5">
    <location>
        <begin position="129"/>
        <end position="226"/>
    </location>
</feature>
<dbReference type="PANTHER" id="PTHR13794:SF58">
    <property type="entry name" value="MITOCHONDRIAL ENOLASE SUPERFAMILY MEMBER 1"/>
    <property type="match status" value="1"/>
</dbReference>
<protein>
    <submittedName>
        <fullName evidence="6">Mandelate racemase/muconate lactonizing enzyme family protein</fullName>
    </submittedName>
</protein>
<dbReference type="SMART" id="SM00922">
    <property type="entry name" value="MR_MLE"/>
    <property type="match status" value="1"/>
</dbReference>
<name>A0ABU7V4A0_9MICO</name>
<keyword evidence="7" id="KW-1185">Reference proteome</keyword>
<dbReference type="RefSeq" id="WP_331791031.1">
    <property type="nucleotide sequence ID" value="NZ_BAAAUO010000005.1"/>
</dbReference>
<evidence type="ECO:0000256" key="4">
    <source>
        <dbReference type="SAM" id="MobiDB-lite"/>
    </source>
</evidence>
<dbReference type="Pfam" id="PF13378">
    <property type="entry name" value="MR_MLE_C"/>
    <property type="match status" value="1"/>
</dbReference>